<dbReference type="Pfam" id="PF13614">
    <property type="entry name" value="AAA_31"/>
    <property type="match status" value="1"/>
</dbReference>
<dbReference type="InterPro" id="IPR050678">
    <property type="entry name" value="DNA_Partitioning_ATPase"/>
</dbReference>
<comment type="caution">
    <text evidence="2">The sequence shown here is derived from an EMBL/GenBank/DDBJ whole genome shotgun (WGS) entry which is preliminary data.</text>
</comment>
<feature type="domain" description="AAA" evidence="1">
    <location>
        <begin position="13"/>
        <end position="188"/>
    </location>
</feature>
<dbReference type="PANTHER" id="PTHR13696:SF99">
    <property type="entry name" value="COBYRINIC ACID AC-DIAMIDE SYNTHASE"/>
    <property type="match status" value="1"/>
</dbReference>
<dbReference type="InterPro" id="IPR025669">
    <property type="entry name" value="AAA_dom"/>
</dbReference>
<proteinExistence type="predicted"/>
<evidence type="ECO:0000313" key="3">
    <source>
        <dbReference type="Proteomes" id="UP001595925"/>
    </source>
</evidence>
<protein>
    <submittedName>
        <fullName evidence="2">ParA family protein</fullName>
    </submittedName>
</protein>
<dbReference type="Gene3D" id="3.40.50.300">
    <property type="entry name" value="P-loop containing nucleotide triphosphate hydrolases"/>
    <property type="match status" value="1"/>
</dbReference>
<dbReference type="InterPro" id="IPR027417">
    <property type="entry name" value="P-loop_NTPase"/>
</dbReference>
<organism evidence="2 3">
    <name type="scientific">Saliphagus infecundisoli</name>
    <dbReference type="NCBI Taxonomy" id="1849069"/>
    <lineage>
        <taxon>Archaea</taxon>
        <taxon>Methanobacteriati</taxon>
        <taxon>Methanobacteriota</taxon>
        <taxon>Stenosarchaea group</taxon>
        <taxon>Halobacteria</taxon>
        <taxon>Halobacteriales</taxon>
        <taxon>Natrialbaceae</taxon>
        <taxon>Saliphagus</taxon>
    </lineage>
</organism>
<evidence type="ECO:0000313" key="2">
    <source>
        <dbReference type="EMBL" id="MFC4990270.1"/>
    </source>
</evidence>
<dbReference type="PANTHER" id="PTHR13696">
    <property type="entry name" value="P-LOOP CONTAINING NUCLEOSIDE TRIPHOSPHATE HYDROLASE"/>
    <property type="match status" value="1"/>
</dbReference>
<accession>A0ABD5QKX6</accession>
<keyword evidence="3" id="KW-1185">Reference proteome</keyword>
<dbReference type="Proteomes" id="UP001595925">
    <property type="component" value="Unassembled WGS sequence"/>
</dbReference>
<reference evidence="2 3" key="1">
    <citation type="journal article" date="2019" name="Int. J. Syst. Evol. Microbiol.">
        <title>The Global Catalogue of Microorganisms (GCM) 10K type strain sequencing project: providing services to taxonomists for standard genome sequencing and annotation.</title>
        <authorList>
            <consortium name="The Broad Institute Genomics Platform"/>
            <consortium name="The Broad Institute Genome Sequencing Center for Infectious Disease"/>
            <person name="Wu L."/>
            <person name="Ma J."/>
        </authorList>
    </citation>
    <scope>NUCLEOTIDE SEQUENCE [LARGE SCALE GENOMIC DNA]</scope>
    <source>
        <strain evidence="2 3">CGMCC 1.15824</strain>
    </source>
</reference>
<name>A0ABD5QKX6_9EURY</name>
<dbReference type="SUPFAM" id="SSF52540">
    <property type="entry name" value="P-loop containing nucleoside triphosphate hydrolases"/>
    <property type="match status" value="1"/>
</dbReference>
<gene>
    <name evidence="2" type="ORF">ACFPFO_21475</name>
</gene>
<evidence type="ECO:0000259" key="1">
    <source>
        <dbReference type="Pfam" id="PF13614"/>
    </source>
</evidence>
<dbReference type="RefSeq" id="WP_224830440.1">
    <property type="nucleotide sequence ID" value="NZ_JAIVEF010000071.1"/>
</dbReference>
<dbReference type="EMBL" id="JBHSJG010000066">
    <property type="protein sequence ID" value="MFC4990270.1"/>
    <property type="molecule type" value="Genomic_DNA"/>
</dbReference>
<dbReference type="AlphaFoldDB" id="A0ABD5QKX6"/>
<sequence length="281" mass="31239">MVDTIRRATTYVPKGGVGKTTSTAHIAVSAHNDHDLDTLLIDLAGTQNDLATQFGLADDVLDPDAPISAVFGENWSFIQENIDDVFERMTFETEEGPDLIPADNGLGAEDNNLANVPRENRYDRLEQFISEEVAPRYDLVLLDLPGKEDNITINGLFAAENVIAPLKPGEFERTQLESLQRELAMIRDDDDHDAEPVLQLVFATMVVPRTNLSEEFTNALDEEYPDISGQPVAESANIGNEQANGQTLFALSDDELYETGQRVRETYRQLTTSLLERLEAR</sequence>
<dbReference type="CDD" id="cd02042">
    <property type="entry name" value="ParAB_family"/>
    <property type="match status" value="1"/>
</dbReference>